<feature type="region of interest" description="Disordered" evidence="12">
    <location>
        <begin position="26"/>
        <end position="65"/>
    </location>
</feature>
<gene>
    <name evidence="14" type="ORF">BGAL_0052g00100</name>
</gene>
<dbReference type="InterPro" id="IPR047139">
    <property type="entry name" value="ANKZ1/VMS1"/>
</dbReference>
<keyword evidence="9" id="KW-0175">Coiled coil</keyword>
<evidence type="ECO:0000256" key="4">
    <source>
        <dbReference type="ARBA" id="ARBA00022722"/>
    </source>
</evidence>
<feature type="active site" evidence="11">
    <location>
        <position position="300"/>
    </location>
</feature>
<keyword evidence="15" id="KW-1185">Reference proteome</keyword>
<evidence type="ECO:0000256" key="8">
    <source>
        <dbReference type="ARBA" id="ARBA00023043"/>
    </source>
</evidence>
<dbReference type="OrthoDB" id="429841at2759"/>
<dbReference type="AlphaFoldDB" id="A0A4S8RFR9"/>
<dbReference type="GO" id="GO:0005737">
    <property type="term" value="C:cytoplasm"/>
    <property type="evidence" value="ECO:0007669"/>
    <property type="project" value="UniProtKB-SubCell"/>
</dbReference>
<feature type="region of interest" description="Disordered" evidence="12">
    <location>
        <begin position="291"/>
        <end position="317"/>
    </location>
</feature>
<evidence type="ECO:0000256" key="1">
    <source>
        <dbReference type="ARBA" id="ARBA00004496"/>
    </source>
</evidence>
<comment type="caution">
    <text evidence="14">The sequence shown here is derived from an EMBL/GenBank/DDBJ whole genome shotgun (WGS) entry which is preliminary data.</text>
</comment>
<name>A0A4S8RFR9_9HELO</name>
<evidence type="ECO:0000256" key="6">
    <source>
        <dbReference type="ARBA" id="ARBA00022759"/>
    </source>
</evidence>
<dbReference type="InterPro" id="IPR002110">
    <property type="entry name" value="Ankyrin_rpt"/>
</dbReference>
<dbReference type="PROSITE" id="PS50088">
    <property type="entry name" value="ANK_REPEAT"/>
    <property type="match status" value="1"/>
</dbReference>
<feature type="region of interest" description="Disordered" evidence="12">
    <location>
        <begin position="116"/>
        <end position="139"/>
    </location>
</feature>
<keyword evidence="6 11" id="KW-0255">Endonuclease</keyword>
<evidence type="ECO:0000256" key="11">
    <source>
        <dbReference type="PROSITE-ProRule" id="PRU01389"/>
    </source>
</evidence>
<keyword evidence="3 11" id="KW-0963">Cytoplasm</keyword>
<feature type="compositionally biased region" description="Polar residues" evidence="12">
    <location>
        <begin position="38"/>
        <end position="49"/>
    </location>
</feature>
<sequence>MEQRKEDITRRPLYVYDLPQDILSTLARKDDSNDSSDDTYQAHTNPPTDTTERIIQTKPGDVGSKSCSLCSVTFYTVEDQKSHVRSDFHNYNLKQKIRGAKAVTEIEFEKLVGDLDESLSGSDSSDTEEDEEVGGRKETTLSSLLKKQAVIASTSNEFDDNPGLRKRTRGSGKAPMIWFTTPTMPKNTYLGIYRAIFTNEELEKETPMHEIVQRKQLSPKPQIKVPVNSEGVPLPESYKGPHIFMCMIGGGHFAAMVVSLAPKQVKNPQATTGPLTKEAVVLAHKTFHRYTTRRKQGGAQSANDSAKGAAHSAGSSLRRYNEQALQDEVRQLLTSWKGMIDTSELLFIRATGTTNRRTLFGPYDDQVLKQNDPRIRGFPFSTKRATQNELMRSFVELTRVKILEVDEEALAAKRAAILSAQQSLAAKKEAAASSKPQPKKLTEEEETALLHTSQLQSLIRRSKLPALLSYFQTNSISPNFHFQPEEQNYHAPTPLHLAASLNSRLLVEGLLLKGNADPTIKNGDGKTAFELCGERITRDAFRVCRYELPSPKGYTWENSNVPSGLSREEAGKRDAREKEEENKKRMEEKRIDDERLAKEEEEREKERNLKGGGKFSSRGGKGKIVGAGVQASGQEKREQEMRDMTPEMKMRVERERRARAAEERMKRLG</sequence>
<dbReference type="PROSITE" id="PS00028">
    <property type="entry name" value="ZINC_FINGER_C2H2_1"/>
    <property type="match status" value="1"/>
</dbReference>
<dbReference type="PROSITE" id="PS52044">
    <property type="entry name" value="VLRF1"/>
    <property type="match status" value="1"/>
</dbReference>
<evidence type="ECO:0000256" key="3">
    <source>
        <dbReference type="ARBA" id="ARBA00022490"/>
    </source>
</evidence>
<dbReference type="Pfam" id="PF18826">
    <property type="entry name" value="bVLRF1"/>
    <property type="match status" value="1"/>
</dbReference>
<evidence type="ECO:0000256" key="12">
    <source>
        <dbReference type="SAM" id="MobiDB-lite"/>
    </source>
</evidence>
<evidence type="ECO:0000256" key="7">
    <source>
        <dbReference type="ARBA" id="ARBA00022801"/>
    </source>
</evidence>
<dbReference type="EMBL" id="PQXL01000052">
    <property type="protein sequence ID" value="THV53379.1"/>
    <property type="molecule type" value="Genomic_DNA"/>
</dbReference>
<dbReference type="Proteomes" id="UP000308671">
    <property type="component" value="Unassembled WGS sequence"/>
</dbReference>
<accession>A0A4S8RFR9</accession>
<dbReference type="GO" id="GO:0004519">
    <property type="term" value="F:endonuclease activity"/>
    <property type="evidence" value="ECO:0007669"/>
    <property type="project" value="UniProtKB-KW"/>
</dbReference>
<proteinExistence type="inferred from homology"/>
<dbReference type="PANTHER" id="PTHR16036:SF2">
    <property type="entry name" value="TRNA ENDONUCLEASE ANKZF1"/>
    <property type="match status" value="1"/>
</dbReference>
<dbReference type="InterPro" id="IPR013087">
    <property type="entry name" value="Znf_C2H2_type"/>
</dbReference>
<protein>
    <recommendedName>
        <fullName evidence="13">VLRF1 domain-containing protein</fullName>
    </recommendedName>
</protein>
<keyword evidence="4 11" id="KW-0540">Nuclease</keyword>
<evidence type="ECO:0000313" key="14">
    <source>
        <dbReference type="EMBL" id="THV53379.1"/>
    </source>
</evidence>
<keyword evidence="8 10" id="KW-0040">ANK repeat</keyword>
<evidence type="ECO:0000259" key="13">
    <source>
        <dbReference type="PROSITE" id="PS52044"/>
    </source>
</evidence>
<feature type="repeat" description="ANK" evidence="10">
    <location>
        <begin position="490"/>
        <end position="523"/>
    </location>
</feature>
<comment type="similarity">
    <text evidence="2 11">Belongs to the ANKZF1/VMS1 family.</text>
</comment>
<feature type="compositionally biased region" description="Basic and acidic residues" evidence="12">
    <location>
        <begin position="634"/>
        <end position="669"/>
    </location>
</feature>
<dbReference type="InterPro" id="IPR036770">
    <property type="entry name" value="Ankyrin_rpt-contain_sf"/>
</dbReference>
<dbReference type="Gene3D" id="1.25.40.20">
    <property type="entry name" value="Ankyrin repeat-containing domain"/>
    <property type="match status" value="1"/>
</dbReference>
<dbReference type="GO" id="GO:0036503">
    <property type="term" value="P:ERAD pathway"/>
    <property type="evidence" value="ECO:0007669"/>
    <property type="project" value="TreeGrafter"/>
</dbReference>
<evidence type="ECO:0000256" key="2">
    <source>
        <dbReference type="ARBA" id="ARBA00009262"/>
    </source>
</evidence>
<feature type="domain" description="VLRF1" evidence="13">
    <location>
        <begin position="239"/>
        <end position="400"/>
    </location>
</feature>
<organism evidence="14 15">
    <name type="scientific">Botrytis galanthina</name>
    <dbReference type="NCBI Taxonomy" id="278940"/>
    <lineage>
        <taxon>Eukaryota</taxon>
        <taxon>Fungi</taxon>
        <taxon>Dikarya</taxon>
        <taxon>Ascomycota</taxon>
        <taxon>Pezizomycotina</taxon>
        <taxon>Leotiomycetes</taxon>
        <taxon>Helotiales</taxon>
        <taxon>Sclerotiniaceae</taxon>
        <taxon>Botrytis</taxon>
    </lineage>
</organism>
<comment type="domain">
    <text evidence="11">The VLRF1 domain mediates binding to the 60S ribosomal subunit.</text>
</comment>
<feature type="compositionally biased region" description="Low complexity" evidence="12">
    <location>
        <begin position="305"/>
        <end position="316"/>
    </location>
</feature>
<evidence type="ECO:0000256" key="10">
    <source>
        <dbReference type="PROSITE-ProRule" id="PRU00023"/>
    </source>
</evidence>
<feature type="region of interest" description="Disordered" evidence="12">
    <location>
        <begin position="555"/>
        <end position="669"/>
    </location>
</feature>
<keyword evidence="5" id="KW-0677">Repeat</keyword>
<reference evidence="14 15" key="1">
    <citation type="submission" date="2017-12" db="EMBL/GenBank/DDBJ databases">
        <title>Comparative genomics of Botrytis spp.</title>
        <authorList>
            <person name="Valero-Jimenez C.A."/>
            <person name="Tapia P."/>
            <person name="Veloso J."/>
            <person name="Silva-Moreno E."/>
            <person name="Staats M."/>
            <person name="Valdes J.H."/>
            <person name="Van Kan J.A.L."/>
        </authorList>
    </citation>
    <scope>NUCLEOTIDE SEQUENCE [LARGE SCALE GENOMIC DNA]</scope>
    <source>
        <strain evidence="14 15">MUCL435</strain>
    </source>
</reference>
<keyword evidence="7 11" id="KW-0378">Hydrolase</keyword>
<evidence type="ECO:0000256" key="5">
    <source>
        <dbReference type="ARBA" id="ARBA00022737"/>
    </source>
</evidence>
<evidence type="ECO:0000313" key="15">
    <source>
        <dbReference type="Proteomes" id="UP000308671"/>
    </source>
</evidence>
<dbReference type="PANTHER" id="PTHR16036">
    <property type="entry name" value="ANKYRIN REPEAT AND ZINC FINGER DOMAIN-CONTAINING PROTEIN 1"/>
    <property type="match status" value="1"/>
</dbReference>
<evidence type="ECO:0000256" key="9">
    <source>
        <dbReference type="ARBA" id="ARBA00023054"/>
    </source>
</evidence>
<comment type="subcellular location">
    <subcellularLocation>
        <location evidence="1">Cytoplasm</location>
    </subcellularLocation>
</comment>
<dbReference type="InterPro" id="IPR041175">
    <property type="entry name" value="VLRF1/Vms1"/>
</dbReference>
<dbReference type="GO" id="GO:0016787">
    <property type="term" value="F:hydrolase activity"/>
    <property type="evidence" value="ECO:0007669"/>
    <property type="project" value="UniProtKB-KW"/>
</dbReference>
<dbReference type="SUPFAM" id="SSF48403">
    <property type="entry name" value="Ankyrin repeat"/>
    <property type="match status" value="1"/>
</dbReference>
<feature type="compositionally biased region" description="Basic and acidic residues" evidence="12">
    <location>
        <begin position="566"/>
        <end position="609"/>
    </location>
</feature>